<feature type="compositionally biased region" description="Basic and acidic residues" evidence="9">
    <location>
        <begin position="885"/>
        <end position="896"/>
    </location>
</feature>
<feature type="domain" description="Helicase ATP-binding" evidence="10">
    <location>
        <begin position="1090"/>
        <end position="1268"/>
    </location>
</feature>
<dbReference type="Gene3D" id="3.40.50.300">
    <property type="entry name" value="P-loop containing nucleotide triphosphate hydrolases"/>
    <property type="match status" value="2"/>
</dbReference>
<feature type="region of interest" description="Disordered" evidence="9">
    <location>
        <begin position="622"/>
        <end position="652"/>
    </location>
</feature>
<dbReference type="STRING" id="67801.A0A1B0B7P4"/>
<dbReference type="InterPro" id="IPR001650">
    <property type="entry name" value="Helicase_C-like"/>
</dbReference>
<dbReference type="GO" id="GO:0004386">
    <property type="term" value="F:helicase activity"/>
    <property type="evidence" value="ECO:0007669"/>
    <property type="project" value="UniProtKB-KW"/>
</dbReference>
<feature type="compositionally biased region" description="Basic and acidic residues" evidence="9">
    <location>
        <begin position="694"/>
        <end position="707"/>
    </location>
</feature>
<feature type="region of interest" description="Disordered" evidence="9">
    <location>
        <begin position="691"/>
        <end position="933"/>
    </location>
</feature>
<feature type="compositionally biased region" description="Basic and acidic residues" evidence="9">
    <location>
        <begin position="80"/>
        <end position="89"/>
    </location>
</feature>
<accession>A0A1B0B7P4</accession>
<dbReference type="Pfam" id="PF00271">
    <property type="entry name" value="Helicase_C"/>
    <property type="match status" value="1"/>
</dbReference>
<keyword evidence="4" id="KW-0378">Hydrolase</keyword>
<feature type="compositionally biased region" description="Basic and acidic residues" evidence="9">
    <location>
        <begin position="718"/>
        <end position="730"/>
    </location>
</feature>
<evidence type="ECO:0000256" key="7">
    <source>
        <dbReference type="ARBA" id="ARBA00023125"/>
    </source>
</evidence>
<feature type="region of interest" description="Disordered" evidence="9">
    <location>
        <begin position="526"/>
        <end position="546"/>
    </location>
</feature>
<name>A0A1B0B7P4_9MUSC</name>
<dbReference type="GO" id="GO:0005524">
    <property type="term" value="F:ATP binding"/>
    <property type="evidence" value="ECO:0007669"/>
    <property type="project" value="UniProtKB-KW"/>
</dbReference>
<evidence type="ECO:0000256" key="4">
    <source>
        <dbReference type="ARBA" id="ARBA00022801"/>
    </source>
</evidence>
<evidence type="ECO:0000313" key="13">
    <source>
        <dbReference type="Proteomes" id="UP000092460"/>
    </source>
</evidence>
<dbReference type="PROSITE" id="PS51194">
    <property type="entry name" value="HELICASE_CTER"/>
    <property type="match status" value="1"/>
</dbReference>
<evidence type="ECO:0000256" key="8">
    <source>
        <dbReference type="ARBA" id="ARBA00023242"/>
    </source>
</evidence>
<dbReference type="CDD" id="cd18793">
    <property type="entry name" value="SF2_C_SNF"/>
    <property type="match status" value="1"/>
</dbReference>
<dbReference type="InterPro" id="IPR000330">
    <property type="entry name" value="SNF2_N"/>
</dbReference>
<feature type="compositionally biased region" description="Polar residues" evidence="9">
    <location>
        <begin position="2184"/>
        <end position="2211"/>
    </location>
</feature>
<evidence type="ECO:0000256" key="5">
    <source>
        <dbReference type="ARBA" id="ARBA00022806"/>
    </source>
</evidence>
<keyword evidence="6" id="KW-0067">ATP-binding</keyword>
<feature type="region of interest" description="Disordered" evidence="9">
    <location>
        <begin position="560"/>
        <end position="584"/>
    </location>
</feature>
<feature type="region of interest" description="Disordered" evidence="9">
    <location>
        <begin position="211"/>
        <end position="236"/>
    </location>
</feature>
<dbReference type="InterPro" id="IPR044574">
    <property type="entry name" value="ARIP4-like"/>
</dbReference>
<keyword evidence="3" id="KW-0547">Nucleotide-binding</keyword>
<feature type="region of interest" description="Disordered" evidence="9">
    <location>
        <begin position="2313"/>
        <end position="2333"/>
    </location>
</feature>
<dbReference type="PANTHER" id="PTHR45797:SF3">
    <property type="entry name" value="TRANSCRIPTIONAL REGULATOR ATRX HOMOLOG"/>
    <property type="match status" value="1"/>
</dbReference>
<feature type="region of interest" description="Disordered" evidence="9">
    <location>
        <begin position="1981"/>
        <end position="2018"/>
    </location>
</feature>
<proteinExistence type="inferred from homology"/>
<evidence type="ECO:0008006" key="14">
    <source>
        <dbReference type="Google" id="ProtNLM"/>
    </source>
</evidence>
<feature type="compositionally biased region" description="Low complexity" evidence="9">
    <location>
        <begin position="2148"/>
        <end position="2183"/>
    </location>
</feature>
<dbReference type="InterPro" id="IPR027417">
    <property type="entry name" value="P-loop_NTPase"/>
</dbReference>
<dbReference type="PROSITE" id="PS51192">
    <property type="entry name" value="HELICASE_ATP_BIND_1"/>
    <property type="match status" value="1"/>
</dbReference>
<feature type="compositionally biased region" description="Polar residues" evidence="9">
    <location>
        <begin position="2084"/>
        <end position="2096"/>
    </location>
</feature>
<keyword evidence="5" id="KW-0347">Helicase</keyword>
<feature type="compositionally biased region" description="Basic and acidic residues" evidence="9">
    <location>
        <begin position="860"/>
        <end position="869"/>
    </location>
</feature>
<feature type="compositionally biased region" description="Polar residues" evidence="9">
    <location>
        <begin position="2008"/>
        <end position="2018"/>
    </location>
</feature>
<dbReference type="GO" id="GO:0016887">
    <property type="term" value="F:ATP hydrolysis activity"/>
    <property type="evidence" value="ECO:0007669"/>
    <property type="project" value="InterPro"/>
</dbReference>
<feature type="region of interest" description="Disordered" evidence="9">
    <location>
        <begin position="2077"/>
        <end position="2096"/>
    </location>
</feature>
<feature type="region of interest" description="Disordered" evidence="9">
    <location>
        <begin position="1905"/>
        <end position="1930"/>
    </location>
</feature>
<evidence type="ECO:0000256" key="2">
    <source>
        <dbReference type="ARBA" id="ARBA00007025"/>
    </source>
</evidence>
<evidence type="ECO:0000313" key="12">
    <source>
        <dbReference type="EnsemblMetazoa" id="GPPI021538-PA"/>
    </source>
</evidence>
<feature type="compositionally biased region" description="Basic and acidic residues" evidence="9">
    <location>
        <begin position="1406"/>
        <end position="1420"/>
    </location>
</feature>
<dbReference type="PANTHER" id="PTHR45797">
    <property type="entry name" value="RAD54-LIKE"/>
    <property type="match status" value="1"/>
</dbReference>
<dbReference type="Proteomes" id="UP000092460">
    <property type="component" value="Unassembled WGS sequence"/>
</dbReference>
<dbReference type="SMART" id="SM00487">
    <property type="entry name" value="DEXDc"/>
    <property type="match status" value="1"/>
</dbReference>
<feature type="compositionally biased region" description="Basic and acidic residues" evidence="9">
    <location>
        <begin position="792"/>
        <end position="817"/>
    </location>
</feature>
<feature type="region of interest" description="Disordered" evidence="9">
    <location>
        <begin position="80"/>
        <end position="100"/>
    </location>
</feature>
<feature type="compositionally biased region" description="Low complexity" evidence="9">
    <location>
        <begin position="1908"/>
        <end position="1924"/>
    </location>
</feature>
<dbReference type="InterPro" id="IPR014001">
    <property type="entry name" value="Helicase_ATP-bd"/>
</dbReference>
<evidence type="ECO:0000256" key="9">
    <source>
        <dbReference type="SAM" id="MobiDB-lite"/>
    </source>
</evidence>
<feature type="region of interest" description="Disordered" evidence="9">
    <location>
        <begin position="2525"/>
        <end position="2547"/>
    </location>
</feature>
<feature type="compositionally biased region" description="Acidic residues" evidence="9">
    <location>
        <begin position="870"/>
        <end position="884"/>
    </location>
</feature>
<dbReference type="SMART" id="SM00490">
    <property type="entry name" value="HELICc"/>
    <property type="match status" value="1"/>
</dbReference>
<feature type="compositionally biased region" description="Acidic residues" evidence="9">
    <location>
        <begin position="225"/>
        <end position="235"/>
    </location>
</feature>
<evidence type="ECO:0000256" key="6">
    <source>
        <dbReference type="ARBA" id="ARBA00022840"/>
    </source>
</evidence>
<feature type="region of interest" description="Disordered" evidence="9">
    <location>
        <begin position="1405"/>
        <end position="1430"/>
    </location>
</feature>
<dbReference type="InterPro" id="IPR038718">
    <property type="entry name" value="SNF2-like_sf"/>
</dbReference>
<keyword evidence="8" id="KW-0539">Nucleus</keyword>
<keyword evidence="7" id="KW-0238">DNA-binding</keyword>
<feature type="compositionally biased region" description="Basic and acidic residues" evidence="9">
    <location>
        <begin position="737"/>
        <end position="746"/>
    </location>
</feature>
<feature type="compositionally biased region" description="Basic and acidic residues" evidence="9">
    <location>
        <begin position="2056"/>
        <end position="2070"/>
    </location>
</feature>
<dbReference type="VEuPathDB" id="VectorBase:GPPI021538"/>
<feature type="compositionally biased region" description="Acidic residues" evidence="9">
    <location>
        <begin position="826"/>
        <end position="850"/>
    </location>
</feature>
<dbReference type="EMBL" id="JXJN01009696">
    <property type="status" value="NOT_ANNOTATED_CDS"/>
    <property type="molecule type" value="Genomic_DNA"/>
</dbReference>
<feature type="compositionally biased region" description="Polar residues" evidence="9">
    <location>
        <begin position="211"/>
        <end position="224"/>
    </location>
</feature>
<keyword evidence="13" id="KW-1185">Reference proteome</keyword>
<reference evidence="12" key="2">
    <citation type="submission" date="2020-05" db="UniProtKB">
        <authorList>
            <consortium name="EnsemblMetazoa"/>
        </authorList>
    </citation>
    <scope>IDENTIFICATION</scope>
    <source>
        <strain evidence="12">IAEA</strain>
    </source>
</reference>
<dbReference type="Gene3D" id="3.40.50.10810">
    <property type="entry name" value="Tandem AAA-ATPase domain"/>
    <property type="match status" value="1"/>
</dbReference>
<feature type="compositionally biased region" description="Polar residues" evidence="9">
    <location>
        <begin position="394"/>
        <end position="405"/>
    </location>
</feature>
<feature type="compositionally biased region" description="Polar residues" evidence="9">
    <location>
        <begin position="2043"/>
        <end position="2055"/>
    </location>
</feature>
<sequence length="2728" mass="301785">MENGDECLDMALNPFHRPPNMLMDDDLNRVTQEELEANLSTDYPTNEEIGGGNKTNDMWEQLIQSVLEDSSTQEAILIKSEEEKEKEEQYEGGNVGQEISESCTNNDMNIKEENSVMDFSCEEERLLGQSEDKCFYVEEDMCQVEEVYASPKHDALEHYVDSEDENNEFANEDEDTDSKSDKSLISLGRIVWDGKTEVYKQGDVFDEINRSLTQENNHNRSISQEMDEDEADVEQNEDKLSQLSNIMSDHCYISQEKVFPKNEVEDLKHSLINHLKTKFLANTNQQTITELVDSLLNETDEKKMNKVLKSFKEAKDNVEIVKEHKKDDQIMEGQSELEMGLKETLDKCVENIMEENCQLTPAEAKEQNMLTESAVDFEGDCSDINKTDHPTSLPPTQSTNKSENCSEPLEQQIFDEEFDLLCKAGSLAQRQETAINKNEVASFLGKLEDFALNLQNDCKSFATASTNIEGKLQNYVRQQLQHFRLICKPYTLSLTNNMEVQVTLKSMARHKRIKLNMESKKKLLNNGDSSLESCSSSPSDNDDEGDVKICELKEADNAKTKRMSKLPASSSSSQSTYAPEMPNLNYQEENGCKLSQDYDDGVPLTNYLQSEIFECEQLSNTSSLSSSDESARSVVTNPSKSLKSSKKLSEVDDSQDLFDSASDGVLTGIKNKSNVKRCSVESDTNLLSSANRKIGGELNEKPSEMKRKCSASLSLNSESDKENKDKRLMDFEDESDKNDREIERLLNLDALNKRSTHTGSSGKTSDKSKSKLSSNKGVNKAFDFLDDELGSDDSKSESEDEIITEKQFLERCNEDVKNQMLNESSSDSDEQGSNEDDELLNIPSDGDDDDSGKNSPLVEKFLKTFKVEDSDKELEDDDDDDMLIDSDKEEQMDKAAEANTSEKSNDNGEVEDIVDEKLKKKDEGEGSPTSSDLELLNDNFIFRKRNAKPKQLDKLLSDAEKRKRISRIDEELISLSSESSDVEAIDEPPNETKPRAIKPMLRQDQLAGETIKAQKMENERIARLERKQTMLTKILKDHPEVDKDKDLVLDYIKDTKTFIKVHPQIVRYLKSHQCDGLRFMYDSCYGGVDSLKKSAGSGCILAHCMGLGKTLQLIALLHTVISFKELKTTKILVLCPKSTVMNWADEIIRWLGPLRQKNLKVYTFSDTSDINEKLNILREWSLSNSTRAGCLLIGYEAFRTLVFYHSYKKRGTINPMRLEEIRKNVNSYLLDPGADLVVCDEGHIIKNSKSAISLAVAKIVTPRRIVLTDYSMVNFIKPLFLGTEKEFANLYANPIRNGQHKDSSKADIKVMKQRSFVLHKKLSKFVQRKEAELLKTFLPQKFEYVLFIPMTEVQSNLYTFILKSIANREDHYRGRGLITDYTCLRKIWTHPKVLEDAWRNAVNQKNKKDREKDLKIKNQSDDDQPDDIYDSQTGQMSVINDWWRHLLSEKDLESVMPSNKLRTMFNIIQILIFSAFVAVLNVVEHFFKKITEKDPQVLKELNVNPNSQWVLGEDYYRLDGKTPKTIRHEMINVFNNVLNKRARVFLISAKAGGQGINLIGANRVIILDTSWNPSNDQQNIFRVFRLGQKRNCYIYRLLAMGTMEEKVYSRSVTKQAMSFRVVDEQQIDRHYNMAELAELYTLTKPDYTNRPTPTLPQDSILARLLRSFPDLVFKYHEHDSLLENKIEQELSEQEKNEAWTAYERDLQLNSEVRELPNLEELQNNFLASKLQNYMSPFAGLDVSNSSASNASNINNNNSSKNLLSHTEIFVDVTIQMHIQSYFTSTATMSSLFNYRGFGQPFLQSMVGQANNTTAATQQYLDFYNYYKNLSSYTDLSQYTSPLAPNPNLLGRFPSSGPGAPPSNPLSALGDLSMLASTALSGSPSLTGAVSKTMNPGLPPMLPQLPNTSMYSSPAPSASLPNSMPITSTAPLGTGGGNVAGSNASLLSAFEQYTQSFRSPYTNMYSYASDFGLGTSGTTILDKSKSKTTKSNQSSMNSSSSGPKGSTNLPGGSTNEFANQFTEPAPYLTLRPKQRSALGVGNIVDQQQTKSSSVNEQSKERSNSMSRRETTNDLINYRRNEMKGNNKNGPDGTIKNSSAIVSSVNTMNNSQRKLSSNRDNTSAKTSSVNTINISNGKTTPTSSMQLAKTSSSSTTQSSNNTRTVKSSPVSALSSSLNSSNQKSSGPKQKSGNMNGTASGKPNKSSNSANSLDSNRAVNMGILYPNNSNGNSSNSTANSSTVNMGIIYPHSKSSAGKNSGEMQIIPTSSPPGTTSISKQLNDLSPSISLTALKTNTAPSKTQVQQQNLTKASNNMTIFPKGSQSNSNSNRKTTTSSINNVQSLSKPAISVSTATSSTGLTISNSTANQSNQMIKSRITGSVNKKSASDTPALASVGTKTSLPVTNATSATNINSLRKVVPKNQTMNRGGLTITATRTTATPTSINITKSSNSNTIALAKQTAAAVLAKSSNTQMNANTGRNATSSGISSPNTLQKNSSAGLAATHTQSPMSVAAIKKTVINRASPITVTAKSSPSTAATSNGNNNNNKSNSVIIKSAMLSPLSNNFNSSNNLTKTLTKSNPSMNANLSRSSPIPKLSPIPSVSNVYKTLLQNRIPATISSTNITSSASSSLPSSSSSSSAPTIPSTANSNTVNIVRNTVNIRPVEVKQNSSGSGNVYIIETNINDKKVAIGTPTKSGGGTTVTKVPVQAKRKATDSLSKEIRIETKRFKE</sequence>
<feature type="region of interest" description="Disordered" evidence="9">
    <location>
        <begin position="2470"/>
        <end position="2505"/>
    </location>
</feature>
<feature type="domain" description="Helicase C-terminal" evidence="11">
    <location>
        <begin position="1460"/>
        <end position="1635"/>
    </location>
</feature>
<reference evidence="13" key="1">
    <citation type="submission" date="2015-01" db="EMBL/GenBank/DDBJ databases">
        <authorList>
            <person name="Aksoy S."/>
            <person name="Warren W."/>
            <person name="Wilson R.K."/>
        </authorList>
    </citation>
    <scope>NUCLEOTIDE SEQUENCE [LARGE SCALE GENOMIC DNA]</scope>
    <source>
        <strain evidence="13">IAEA</strain>
    </source>
</reference>
<dbReference type="EnsemblMetazoa" id="GPPI021538-RA">
    <property type="protein sequence ID" value="GPPI021538-PA"/>
    <property type="gene ID" value="GPPI021538"/>
</dbReference>
<feature type="compositionally biased region" description="Low complexity" evidence="9">
    <location>
        <begin position="2320"/>
        <end position="2333"/>
    </location>
</feature>
<comment type="similarity">
    <text evidence="2">Belongs to the SNF2/RAD54 helicase family.</text>
</comment>
<feature type="region of interest" description="Disordered" evidence="9">
    <location>
        <begin position="380"/>
        <end position="406"/>
    </location>
</feature>
<feature type="region of interest" description="Disordered" evidence="9">
    <location>
        <begin position="2620"/>
        <end position="2646"/>
    </location>
</feature>
<feature type="compositionally biased region" description="Low complexity" evidence="9">
    <location>
        <begin position="528"/>
        <end position="539"/>
    </location>
</feature>
<protein>
    <recommendedName>
        <fullName evidence="14">Transcriptional regulator ATRX</fullName>
    </recommendedName>
</protein>
<evidence type="ECO:0000259" key="11">
    <source>
        <dbReference type="PROSITE" id="PS51194"/>
    </source>
</evidence>
<evidence type="ECO:0000256" key="3">
    <source>
        <dbReference type="ARBA" id="ARBA00022741"/>
    </source>
</evidence>
<dbReference type="Pfam" id="PF00176">
    <property type="entry name" value="SNF2-rel_dom"/>
    <property type="match status" value="1"/>
</dbReference>
<organism evidence="12 13">
    <name type="scientific">Glossina palpalis gambiensis</name>
    <dbReference type="NCBI Taxonomy" id="67801"/>
    <lineage>
        <taxon>Eukaryota</taxon>
        <taxon>Metazoa</taxon>
        <taxon>Ecdysozoa</taxon>
        <taxon>Arthropoda</taxon>
        <taxon>Hexapoda</taxon>
        <taxon>Insecta</taxon>
        <taxon>Pterygota</taxon>
        <taxon>Neoptera</taxon>
        <taxon>Endopterygota</taxon>
        <taxon>Diptera</taxon>
        <taxon>Brachycera</taxon>
        <taxon>Muscomorpha</taxon>
        <taxon>Hippoboscoidea</taxon>
        <taxon>Glossinidae</taxon>
        <taxon>Glossina</taxon>
    </lineage>
</organism>
<feature type="compositionally biased region" description="Low complexity" evidence="9">
    <location>
        <begin position="1988"/>
        <end position="2007"/>
    </location>
</feature>
<feature type="compositionally biased region" description="Polar residues" evidence="9">
    <location>
        <begin position="2105"/>
        <end position="2147"/>
    </location>
</feature>
<feature type="compositionally biased region" description="Basic and acidic residues" evidence="9">
    <location>
        <begin position="915"/>
        <end position="924"/>
    </location>
</feature>
<dbReference type="InterPro" id="IPR049730">
    <property type="entry name" value="SNF2/RAD54-like_C"/>
</dbReference>
<feature type="region of interest" description="Disordered" evidence="9">
    <location>
        <begin position="2105"/>
        <end position="2211"/>
    </location>
</feature>
<dbReference type="Gene3D" id="1.20.120.850">
    <property type="entry name" value="SWI2/SNF2 ATPases, N-terminal domain"/>
    <property type="match status" value="2"/>
</dbReference>
<dbReference type="GO" id="GO:0005634">
    <property type="term" value="C:nucleus"/>
    <property type="evidence" value="ECO:0007669"/>
    <property type="project" value="UniProtKB-SubCell"/>
</dbReference>
<evidence type="ECO:0000259" key="10">
    <source>
        <dbReference type="PROSITE" id="PS51192"/>
    </source>
</evidence>
<evidence type="ECO:0000256" key="1">
    <source>
        <dbReference type="ARBA" id="ARBA00004123"/>
    </source>
</evidence>
<feature type="region of interest" description="Disordered" evidence="9">
    <location>
        <begin position="2042"/>
        <end position="2070"/>
    </location>
</feature>
<comment type="subcellular location">
    <subcellularLocation>
        <location evidence="1">Nucleus</location>
    </subcellularLocation>
</comment>
<feature type="region of interest" description="Disordered" evidence="9">
    <location>
        <begin position="2568"/>
        <end position="2590"/>
    </location>
</feature>
<dbReference type="SUPFAM" id="SSF52540">
    <property type="entry name" value="P-loop containing nucleoside triphosphate hydrolases"/>
    <property type="match status" value="2"/>
</dbReference>
<dbReference type="GO" id="GO:0003677">
    <property type="term" value="F:DNA binding"/>
    <property type="evidence" value="ECO:0007669"/>
    <property type="project" value="UniProtKB-KW"/>
</dbReference>